<feature type="region of interest" description="Disordered" evidence="1">
    <location>
        <begin position="1"/>
        <end position="48"/>
    </location>
</feature>
<dbReference type="AlphaFoldDB" id="A0A6G1IAV8"/>
<feature type="region of interest" description="Disordered" evidence="1">
    <location>
        <begin position="88"/>
        <end position="108"/>
    </location>
</feature>
<evidence type="ECO:0000313" key="2">
    <source>
        <dbReference type="EMBL" id="KAF2405331.1"/>
    </source>
</evidence>
<accession>A0A6G1IAV8</accession>
<name>A0A6G1IAV8_9PEZI</name>
<dbReference type="Proteomes" id="UP000799640">
    <property type="component" value="Unassembled WGS sequence"/>
</dbReference>
<feature type="compositionally biased region" description="Basic residues" evidence="1">
    <location>
        <begin position="88"/>
        <end position="101"/>
    </location>
</feature>
<reference evidence="2" key="1">
    <citation type="journal article" date="2020" name="Stud. Mycol.">
        <title>101 Dothideomycetes genomes: a test case for predicting lifestyles and emergence of pathogens.</title>
        <authorList>
            <person name="Haridas S."/>
            <person name="Albert R."/>
            <person name="Binder M."/>
            <person name="Bloem J."/>
            <person name="Labutti K."/>
            <person name="Salamov A."/>
            <person name="Andreopoulos B."/>
            <person name="Baker S."/>
            <person name="Barry K."/>
            <person name="Bills G."/>
            <person name="Bluhm B."/>
            <person name="Cannon C."/>
            <person name="Castanera R."/>
            <person name="Culley D."/>
            <person name="Daum C."/>
            <person name="Ezra D."/>
            <person name="Gonzalez J."/>
            <person name="Henrissat B."/>
            <person name="Kuo A."/>
            <person name="Liang C."/>
            <person name="Lipzen A."/>
            <person name="Lutzoni F."/>
            <person name="Magnuson J."/>
            <person name="Mondo S."/>
            <person name="Nolan M."/>
            <person name="Ohm R."/>
            <person name="Pangilinan J."/>
            <person name="Park H.-J."/>
            <person name="Ramirez L."/>
            <person name="Alfaro M."/>
            <person name="Sun H."/>
            <person name="Tritt A."/>
            <person name="Yoshinaga Y."/>
            <person name="Zwiers L.-H."/>
            <person name="Turgeon B."/>
            <person name="Goodwin S."/>
            <person name="Spatafora J."/>
            <person name="Crous P."/>
            <person name="Grigoriev I."/>
        </authorList>
    </citation>
    <scope>NUCLEOTIDE SEQUENCE</scope>
    <source>
        <strain evidence="2">CBS 262.69</strain>
    </source>
</reference>
<proteinExistence type="predicted"/>
<dbReference type="EMBL" id="ML996687">
    <property type="protein sequence ID" value="KAF2405331.1"/>
    <property type="molecule type" value="Genomic_DNA"/>
</dbReference>
<gene>
    <name evidence="2" type="ORF">EJ06DRAFT_561540</name>
</gene>
<organism evidence="2 3">
    <name type="scientific">Trichodelitschia bisporula</name>
    <dbReference type="NCBI Taxonomy" id="703511"/>
    <lineage>
        <taxon>Eukaryota</taxon>
        <taxon>Fungi</taxon>
        <taxon>Dikarya</taxon>
        <taxon>Ascomycota</taxon>
        <taxon>Pezizomycotina</taxon>
        <taxon>Dothideomycetes</taxon>
        <taxon>Dothideomycetes incertae sedis</taxon>
        <taxon>Phaeotrichales</taxon>
        <taxon>Phaeotrichaceae</taxon>
        <taxon>Trichodelitschia</taxon>
    </lineage>
</organism>
<keyword evidence="3" id="KW-1185">Reference proteome</keyword>
<evidence type="ECO:0000313" key="3">
    <source>
        <dbReference type="Proteomes" id="UP000799640"/>
    </source>
</evidence>
<protein>
    <submittedName>
        <fullName evidence="2">Uncharacterized protein</fullName>
    </submittedName>
</protein>
<evidence type="ECO:0000256" key="1">
    <source>
        <dbReference type="SAM" id="MobiDB-lite"/>
    </source>
</evidence>
<sequence length="108" mass="11903">MRLIRPKPLSASSGTGLPTNTPSTTLSTTLANSTPTTPGKTPTNTREGFHDKKHFMMVPKTAEVDEKTSTMTVTTVAPLPKKKATKAFFKKSKSVKRRDRHTTRAEFK</sequence>
<feature type="compositionally biased region" description="Low complexity" evidence="1">
    <location>
        <begin position="12"/>
        <end position="45"/>
    </location>
</feature>